<dbReference type="EMBL" id="AMYB01000002">
    <property type="protein sequence ID" value="OAD06109.1"/>
    <property type="molecule type" value="Genomic_DNA"/>
</dbReference>
<reference evidence="2 3" key="1">
    <citation type="submission" date="2015-06" db="EMBL/GenBank/DDBJ databases">
        <title>Expansion of signal transduction pathways in fungi by whole-genome duplication.</title>
        <authorList>
            <consortium name="DOE Joint Genome Institute"/>
            <person name="Corrochano L.M."/>
            <person name="Kuo A."/>
            <person name="Marcet-Houben M."/>
            <person name="Polaino S."/>
            <person name="Salamov A."/>
            <person name="Villalobos J.M."/>
            <person name="Alvarez M.I."/>
            <person name="Avalos J."/>
            <person name="Benito E.P."/>
            <person name="Benoit I."/>
            <person name="Burger G."/>
            <person name="Camino L.P."/>
            <person name="Canovas D."/>
            <person name="Cerda-Olmedo E."/>
            <person name="Cheng J.-F."/>
            <person name="Dominguez A."/>
            <person name="Elias M."/>
            <person name="Eslava A.P."/>
            <person name="Glaser F."/>
            <person name="Grimwood J."/>
            <person name="Gutierrez G."/>
            <person name="Heitman J."/>
            <person name="Henrissat B."/>
            <person name="Iturriaga E.A."/>
            <person name="Lang B.F."/>
            <person name="Lavin J.L."/>
            <person name="Lee S."/>
            <person name="Li W."/>
            <person name="Lindquist E."/>
            <person name="Lopez-Garcia S."/>
            <person name="Luque E.M."/>
            <person name="Marcos A.T."/>
            <person name="Martin J."/>
            <person name="Mccluskey K."/>
            <person name="Medina H.R."/>
            <person name="Miralles-Duran A."/>
            <person name="Miyazaki A."/>
            <person name="Munoz-Torres E."/>
            <person name="Oguiza J.A."/>
            <person name="Ohm R."/>
            <person name="Olmedo M."/>
            <person name="Orejas M."/>
            <person name="Ortiz-Castellanos L."/>
            <person name="Pisabarro A.G."/>
            <person name="Rodriguez-Romero J."/>
            <person name="Ruiz-Herrera J."/>
            <person name="Ruiz-Vazquez R."/>
            <person name="Sanz C."/>
            <person name="Schackwitz W."/>
            <person name="Schmutz J."/>
            <person name="Shahriari M."/>
            <person name="Shelest E."/>
            <person name="Silva-Franco F."/>
            <person name="Soanes D."/>
            <person name="Syed K."/>
            <person name="Tagua V.G."/>
            <person name="Talbot N.J."/>
            <person name="Thon M."/>
            <person name="De Vries R.P."/>
            <person name="Wiebenga A."/>
            <person name="Yadav J.S."/>
            <person name="Braun E.L."/>
            <person name="Baker S."/>
            <person name="Garre V."/>
            <person name="Horwitz B."/>
            <person name="Torres-Martinez S."/>
            <person name="Idnurm A."/>
            <person name="Herrera-Estrella A."/>
            <person name="Gabaldon T."/>
            <person name="Grigoriev I.V."/>
        </authorList>
    </citation>
    <scope>NUCLEOTIDE SEQUENCE [LARGE SCALE GENOMIC DNA]</scope>
    <source>
        <strain evidence="2 3">CBS 277.49</strain>
    </source>
</reference>
<dbReference type="PANTHER" id="PTHR12320:SF84">
    <property type="entry name" value="PROTEIN PHOSPHATASE"/>
    <property type="match status" value="1"/>
</dbReference>
<dbReference type="Proteomes" id="UP000077051">
    <property type="component" value="Unassembled WGS sequence"/>
</dbReference>
<organism evidence="2 3">
    <name type="scientific">Mucor lusitanicus CBS 277.49</name>
    <dbReference type="NCBI Taxonomy" id="747725"/>
    <lineage>
        <taxon>Eukaryota</taxon>
        <taxon>Fungi</taxon>
        <taxon>Fungi incertae sedis</taxon>
        <taxon>Mucoromycota</taxon>
        <taxon>Mucoromycotina</taxon>
        <taxon>Mucoromycetes</taxon>
        <taxon>Mucorales</taxon>
        <taxon>Mucorineae</taxon>
        <taxon>Mucoraceae</taxon>
        <taxon>Mucor</taxon>
    </lineage>
</organism>
<comment type="caution">
    <text evidence="2">The sequence shown here is derived from an EMBL/GenBank/DDBJ whole genome shotgun (WGS) entry which is preliminary data.</text>
</comment>
<accession>A0A162RHX3</accession>
<feature type="non-terminal residue" evidence="2">
    <location>
        <position position="1"/>
    </location>
</feature>
<keyword evidence="1" id="KW-0378">Hydrolase</keyword>
<name>A0A162RHX3_MUCCL</name>
<dbReference type="STRING" id="747725.A0A162RHX3"/>
<dbReference type="EC" id="3.1.3.16" evidence="1"/>
<comment type="similarity">
    <text evidence="1">Belongs to the PP2C family.</text>
</comment>
<dbReference type="Gene3D" id="3.60.40.10">
    <property type="entry name" value="PPM-type phosphatase domain"/>
    <property type="match status" value="1"/>
</dbReference>
<dbReference type="GO" id="GO:0004722">
    <property type="term" value="F:protein serine/threonine phosphatase activity"/>
    <property type="evidence" value="ECO:0007669"/>
    <property type="project" value="UniProtKB-EC"/>
</dbReference>
<evidence type="ECO:0000313" key="2">
    <source>
        <dbReference type="EMBL" id="OAD06109.1"/>
    </source>
</evidence>
<dbReference type="InterPro" id="IPR039123">
    <property type="entry name" value="PPTC7"/>
</dbReference>
<dbReference type="OrthoDB" id="60843at2759"/>
<protein>
    <recommendedName>
        <fullName evidence="1">Protein phosphatase</fullName>
        <ecNumber evidence="1">3.1.3.16</ecNumber>
    </recommendedName>
</protein>
<dbReference type="SUPFAM" id="SSF81606">
    <property type="entry name" value="PP2C-like"/>
    <property type="match status" value="1"/>
</dbReference>
<gene>
    <name evidence="2" type="ORF">MUCCIDRAFT_155239</name>
</gene>
<dbReference type="PANTHER" id="PTHR12320">
    <property type="entry name" value="PROTEIN PHOSPHATASE 2C"/>
    <property type="match status" value="1"/>
</dbReference>
<dbReference type="InterPro" id="IPR036457">
    <property type="entry name" value="PPM-type-like_dom_sf"/>
</dbReference>
<dbReference type="AlphaFoldDB" id="A0A162RHX3"/>
<keyword evidence="1" id="KW-0464">Manganese</keyword>
<keyword evidence="1" id="KW-0460">Magnesium</keyword>
<comment type="cofactor">
    <cofactor evidence="1">
        <name>Mg(2+)</name>
        <dbReference type="ChEBI" id="CHEBI:18420"/>
    </cofactor>
</comment>
<keyword evidence="1" id="KW-0479">Metal-binding</keyword>
<dbReference type="VEuPathDB" id="FungiDB:MUCCIDRAFT_155239"/>
<comment type="catalytic activity">
    <reaction evidence="1">
        <text>O-phospho-L-threonyl-[protein] + H2O = L-threonyl-[protein] + phosphate</text>
        <dbReference type="Rhea" id="RHEA:47004"/>
        <dbReference type="Rhea" id="RHEA-COMP:11060"/>
        <dbReference type="Rhea" id="RHEA-COMP:11605"/>
        <dbReference type="ChEBI" id="CHEBI:15377"/>
        <dbReference type="ChEBI" id="CHEBI:30013"/>
        <dbReference type="ChEBI" id="CHEBI:43474"/>
        <dbReference type="ChEBI" id="CHEBI:61977"/>
        <dbReference type="EC" id="3.1.3.16"/>
    </reaction>
</comment>
<sequence>HHKSLPLLNFFSKSYAKPVPSYIFAHGASGFAKRQRYTTPDLNKNRNEHYYSIQIGEDAYFRRSDAIGVADGVGGWQGVSAANAALYSRKLMHHAYLELERFDNVDDPCFYHYDEADPVSILQKSYEESMQEAQQEGIIGSCTALEKGDIIIMGSDGLFDNLFDREILSIVKSQLSAFTLPGSGNRPPRMLSIEPQKISDALAERAKAVSNSKLNVDSPFQVRAVSEGLYYQVGYLLYNHNK</sequence>
<comment type="catalytic activity">
    <reaction evidence="1">
        <text>O-phospho-L-seryl-[protein] + H2O = L-seryl-[protein] + phosphate</text>
        <dbReference type="Rhea" id="RHEA:20629"/>
        <dbReference type="Rhea" id="RHEA-COMP:9863"/>
        <dbReference type="Rhea" id="RHEA-COMP:11604"/>
        <dbReference type="ChEBI" id="CHEBI:15377"/>
        <dbReference type="ChEBI" id="CHEBI:29999"/>
        <dbReference type="ChEBI" id="CHEBI:43474"/>
        <dbReference type="ChEBI" id="CHEBI:83421"/>
        <dbReference type="EC" id="3.1.3.16"/>
    </reaction>
</comment>
<keyword evidence="1" id="KW-0904">Protein phosphatase</keyword>
<comment type="cofactor">
    <cofactor evidence="1">
        <name>Mn(2+)</name>
        <dbReference type="ChEBI" id="CHEBI:29035"/>
    </cofactor>
</comment>
<dbReference type="GO" id="GO:0046872">
    <property type="term" value="F:metal ion binding"/>
    <property type="evidence" value="ECO:0007669"/>
    <property type="project" value="UniProtKB-UniRule"/>
</dbReference>
<evidence type="ECO:0000256" key="1">
    <source>
        <dbReference type="RuleBase" id="RU366020"/>
    </source>
</evidence>
<evidence type="ECO:0000313" key="3">
    <source>
        <dbReference type="Proteomes" id="UP000077051"/>
    </source>
</evidence>
<keyword evidence="3" id="KW-1185">Reference proteome</keyword>
<proteinExistence type="inferred from homology"/>